<name>A0A0M6XZU9_9HYPH</name>
<dbReference type="Pfam" id="PF04290">
    <property type="entry name" value="DctQ"/>
    <property type="match status" value="1"/>
</dbReference>
<protein>
    <recommendedName>
        <fullName evidence="9">TRAP transporter small permease protein</fullName>
    </recommendedName>
</protein>
<dbReference type="AlphaFoldDB" id="A0A0M6XZU9"/>
<gene>
    <name evidence="11" type="ORF">LAL4801_01830</name>
</gene>
<keyword evidence="3" id="KW-1003">Cell membrane</keyword>
<evidence type="ECO:0000256" key="4">
    <source>
        <dbReference type="ARBA" id="ARBA00022519"/>
    </source>
</evidence>
<dbReference type="OrthoDB" id="9797534at2"/>
<feature type="transmembrane region" description="Helical" evidence="9">
    <location>
        <begin position="12"/>
        <end position="32"/>
    </location>
</feature>
<keyword evidence="4 9" id="KW-0997">Cell inner membrane</keyword>
<comment type="subcellular location">
    <subcellularLocation>
        <location evidence="1 9">Cell inner membrane</location>
        <topology evidence="1 9">Multi-pass membrane protein</topology>
    </subcellularLocation>
</comment>
<proteinExistence type="inferred from homology"/>
<sequence>MRKALNTLYQASTAMAACCLVVIASLVVLQVFGRIFDWSRTVFGLEPLGLQVPSLAEIAGFLLVGASFLALSGTLRNGDHIRVAILLQSVPKAGARILNVWAVAVALALAAFFTWNAGQLALDSFKFNETSYGVIPIPLVFPQSVMTFGLLVFSIALLDDLIMALTGKAPSFESVVKADPIEGKE</sequence>
<dbReference type="PANTHER" id="PTHR35011:SF10">
    <property type="entry name" value="TRAP TRANSPORTER SMALL PERMEASE PROTEIN"/>
    <property type="match status" value="1"/>
</dbReference>
<dbReference type="GO" id="GO:0015740">
    <property type="term" value="P:C4-dicarboxylate transport"/>
    <property type="evidence" value="ECO:0007669"/>
    <property type="project" value="TreeGrafter"/>
</dbReference>
<dbReference type="InterPro" id="IPR007387">
    <property type="entry name" value="TRAP_DctQ"/>
</dbReference>
<dbReference type="EMBL" id="CXST01000001">
    <property type="protein sequence ID" value="CTQ43392.1"/>
    <property type="molecule type" value="Genomic_DNA"/>
</dbReference>
<comment type="subunit">
    <text evidence="9">The complex comprises the extracytoplasmic solute receptor protein and the two transmembrane proteins.</text>
</comment>
<evidence type="ECO:0000256" key="7">
    <source>
        <dbReference type="ARBA" id="ARBA00023136"/>
    </source>
</evidence>
<keyword evidence="5 9" id="KW-0812">Transmembrane</keyword>
<feature type="transmembrane region" description="Helical" evidence="9">
    <location>
        <begin position="135"/>
        <end position="158"/>
    </location>
</feature>
<evidence type="ECO:0000256" key="5">
    <source>
        <dbReference type="ARBA" id="ARBA00022692"/>
    </source>
</evidence>
<keyword evidence="6 9" id="KW-1133">Transmembrane helix</keyword>
<dbReference type="Proteomes" id="UP000048926">
    <property type="component" value="Unassembled WGS sequence"/>
</dbReference>
<keyword evidence="12" id="KW-1185">Reference proteome</keyword>
<keyword evidence="7 9" id="KW-0472">Membrane</keyword>
<reference evidence="12" key="1">
    <citation type="submission" date="2015-07" db="EMBL/GenBank/DDBJ databases">
        <authorList>
            <person name="Rodrigo-Torres Lidia"/>
            <person name="Arahal R.David."/>
        </authorList>
    </citation>
    <scope>NUCLEOTIDE SEQUENCE [LARGE SCALE GENOMIC DNA]</scope>
    <source>
        <strain evidence="12">CECT 4801</strain>
    </source>
</reference>
<dbReference type="InterPro" id="IPR055348">
    <property type="entry name" value="DctQ"/>
</dbReference>
<evidence type="ECO:0000256" key="6">
    <source>
        <dbReference type="ARBA" id="ARBA00022989"/>
    </source>
</evidence>
<evidence type="ECO:0000256" key="9">
    <source>
        <dbReference type="RuleBase" id="RU369079"/>
    </source>
</evidence>
<feature type="transmembrane region" description="Helical" evidence="9">
    <location>
        <begin position="52"/>
        <end position="72"/>
    </location>
</feature>
<evidence type="ECO:0000256" key="8">
    <source>
        <dbReference type="ARBA" id="ARBA00038436"/>
    </source>
</evidence>
<keyword evidence="2 9" id="KW-0813">Transport</keyword>
<feature type="transmembrane region" description="Helical" evidence="9">
    <location>
        <begin position="93"/>
        <end position="115"/>
    </location>
</feature>
<dbReference type="PANTHER" id="PTHR35011">
    <property type="entry name" value="2,3-DIKETO-L-GULONATE TRAP TRANSPORTER SMALL PERMEASE PROTEIN YIAM"/>
    <property type="match status" value="1"/>
</dbReference>
<dbReference type="PROSITE" id="PS51257">
    <property type="entry name" value="PROKAR_LIPOPROTEIN"/>
    <property type="match status" value="1"/>
</dbReference>
<dbReference type="GO" id="GO:0022857">
    <property type="term" value="F:transmembrane transporter activity"/>
    <property type="evidence" value="ECO:0007669"/>
    <property type="project" value="UniProtKB-UniRule"/>
</dbReference>
<evidence type="ECO:0000256" key="2">
    <source>
        <dbReference type="ARBA" id="ARBA00022448"/>
    </source>
</evidence>
<evidence type="ECO:0000313" key="11">
    <source>
        <dbReference type="EMBL" id="CTQ43392.1"/>
    </source>
</evidence>
<evidence type="ECO:0000256" key="1">
    <source>
        <dbReference type="ARBA" id="ARBA00004429"/>
    </source>
</evidence>
<dbReference type="GO" id="GO:0005886">
    <property type="term" value="C:plasma membrane"/>
    <property type="evidence" value="ECO:0007669"/>
    <property type="project" value="UniProtKB-SubCell"/>
</dbReference>
<accession>A0A0M6XZU9</accession>
<dbReference type="STRING" id="187304.B0E33_21075"/>
<organism evidence="11 12">
    <name type="scientific">Roseibium aggregatum</name>
    <dbReference type="NCBI Taxonomy" id="187304"/>
    <lineage>
        <taxon>Bacteria</taxon>
        <taxon>Pseudomonadati</taxon>
        <taxon>Pseudomonadota</taxon>
        <taxon>Alphaproteobacteria</taxon>
        <taxon>Hyphomicrobiales</taxon>
        <taxon>Stappiaceae</taxon>
        <taxon>Roseibium</taxon>
    </lineage>
</organism>
<dbReference type="RefSeq" id="WP_031269105.1">
    <property type="nucleotide sequence ID" value="NZ_CP045622.1"/>
</dbReference>
<feature type="domain" description="Tripartite ATP-independent periplasmic transporters DctQ component" evidence="10">
    <location>
        <begin position="27"/>
        <end position="165"/>
    </location>
</feature>
<evidence type="ECO:0000313" key="12">
    <source>
        <dbReference type="Proteomes" id="UP000048926"/>
    </source>
</evidence>
<comment type="function">
    <text evidence="9">Part of the tripartite ATP-independent periplasmic (TRAP) transport system.</text>
</comment>
<evidence type="ECO:0000259" key="10">
    <source>
        <dbReference type="Pfam" id="PF04290"/>
    </source>
</evidence>
<evidence type="ECO:0000256" key="3">
    <source>
        <dbReference type="ARBA" id="ARBA00022475"/>
    </source>
</evidence>
<comment type="similarity">
    <text evidence="8 9">Belongs to the TRAP transporter small permease family.</text>
</comment>